<dbReference type="EMBL" id="FWPT01000002">
    <property type="protein sequence ID" value="SMA39262.1"/>
    <property type="molecule type" value="Genomic_DNA"/>
</dbReference>
<dbReference type="Pfam" id="PF15976">
    <property type="entry name" value="CooC_C"/>
    <property type="match status" value="1"/>
</dbReference>
<dbReference type="Proteomes" id="UP000196573">
    <property type="component" value="Unassembled WGS sequence"/>
</dbReference>
<reference evidence="4 5" key="1">
    <citation type="submission" date="2017-03" db="EMBL/GenBank/DDBJ databases">
        <authorList>
            <person name="Afonso C.L."/>
            <person name="Miller P.J."/>
            <person name="Scott M.A."/>
            <person name="Spackman E."/>
            <person name="Goraichik I."/>
            <person name="Dimitrov K.M."/>
            <person name="Suarez D.L."/>
            <person name="Swayne D.E."/>
        </authorList>
    </citation>
    <scope>NUCLEOTIDE SEQUENCE [LARGE SCALE GENOMIC DNA]</scope>
    <source>
        <strain evidence="4">SB41UT1</strain>
    </source>
</reference>
<accession>A0A1X7AG83</accession>
<evidence type="ECO:0000313" key="5">
    <source>
        <dbReference type="Proteomes" id="UP000196573"/>
    </source>
</evidence>
<protein>
    <recommendedName>
        <fullName evidence="6">Pilus assembly protein E-set like domain-containing protein</fullName>
    </recommendedName>
</protein>
<evidence type="ECO:0000259" key="2">
    <source>
        <dbReference type="Pfam" id="PF15976"/>
    </source>
</evidence>
<keyword evidence="5" id="KW-1185">Reference proteome</keyword>
<proteinExistence type="predicted"/>
<evidence type="ECO:0000259" key="3">
    <source>
        <dbReference type="Pfam" id="PF16967"/>
    </source>
</evidence>
<feature type="domain" description="Pilus assembly protein E-set like" evidence="3">
    <location>
        <begin position="277"/>
        <end position="344"/>
    </location>
</feature>
<gene>
    <name evidence="4" type="ORF">EHSB41UT_00994</name>
</gene>
<keyword evidence="1" id="KW-0732">Signal</keyword>
<organism evidence="4 5">
    <name type="scientific">Parendozoicomonas haliclonae</name>
    <dbReference type="NCBI Taxonomy" id="1960125"/>
    <lineage>
        <taxon>Bacteria</taxon>
        <taxon>Pseudomonadati</taxon>
        <taxon>Pseudomonadota</taxon>
        <taxon>Gammaproteobacteria</taxon>
        <taxon>Oceanospirillales</taxon>
        <taxon>Endozoicomonadaceae</taxon>
        <taxon>Parendozoicomonas</taxon>
    </lineage>
</organism>
<evidence type="ECO:0008006" key="6">
    <source>
        <dbReference type="Google" id="ProtNLM"/>
    </source>
</evidence>
<dbReference type="Pfam" id="PF16967">
    <property type="entry name" value="TcfC"/>
    <property type="match status" value="1"/>
</dbReference>
<evidence type="ECO:0000256" key="1">
    <source>
        <dbReference type="ARBA" id="ARBA00022729"/>
    </source>
</evidence>
<dbReference type="AlphaFoldDB" id="A0A1X7AG83"/>
<dbReference type="InterPro" id="IPR032636">
    <property type="entry name" value="Pilus_assem_E-set-like_dom"/>
</dbReference>
<sequence length="911" mass="100682">MICQTHHRLLFSQHSLFFIVLWSLLAPVIACAELFVASASPPKGFELLTEPWQTMVDVYYGSRYLVAAHATIYPDAIEFSDPAAIAKAVPHVLNPVAVAAALTGRINSHTGQVCQNGQPAMAGEQSCGWIHPVIAGVIFDEQRFRATVFVAPEYLEQSALNRQRYLSPPTSMEPGFIQRLSLSSSGVWSEGSHTVLYGQTYLSKGADDIEASWDVAEGYGVHLSSLYIDREYEGIDLRGGYQRTAGFGYSFTPDQPIIGVHLGTSENTYLDLIQMRSTPLDVFLPSRGRVEIFKDGLLLQAWMLDAGSHPLNTSRFPSGAYEITIKILGEGNQLISEETRFFVNQARLPPSGFPLWFVEGGRVTKESQRGIKPELSDFWLLRGGYTQRLGNRWGSVLAAAATQQAGLVETGILWVSQYLNLSPSFLLSNRGDKGYRIDGQLTGTNFFINANYRKLTIHHKPEPVLFGSNTESFSTSANTRLWNGVLQYRYLRIGNTSLSGKLEHQPEQHTVSYSRTLLQDRSFQLEGRIEAMIVADDRRLFGGLNFRLRNDRFQQAFIAQVSRQDSGGSDRETSAKGSYDISFNEIKTGDGRLSGHGWGSVEKEQWGTGGTLNYMSMQGSINGSVSYSKSTRSSNEYAAKSWAVGAVTNLSYKDGHIIFGGDFAANSMLVVQVNDAPKSSEFQVLVNDQVRGRARGGLASIIPLAPFQSYRIRLQAVGTGLFNYDDNEREVTLYPGNVVLQSFSAHPVKLVFGQLLDKSEQPWAGVSVCGGDNCVVTDDFGIYQLEIPANKEQLSFKQGKQVVGIVNLDYVVETNKNEILRPIVNLGSTQLNAVRSINKNEGVSLGTLVEESQLPVPDNRKTSEKTPKDQKCHSIRPLELYVCAHHPAVTYSLFPGKTFWKCAGIRCSSQQ</sequence>
<evidence type="ECO:0000313" key="4">
    <source>
        <dbReference type="EMBL" id="SMA39262.1"/>
    </source>
</evidence>
<feature type="domain" description="Pilus assembly protein C-terminal" evidence="2">
    <location>
        <begin position="733"/>
        <end position="819"/>
    </location>
</feature>
<dbReference type="OrthoDB" id="6187408at2"/>
<dbReference type="InterPro" id="IPR031917">
    <property type="entry name" value="Pilus_assem_C"/>
</dbReference>
<name>A0A1X7AG83_9GAMM</name>